<evidence type="ECO:0000256" key="4">
    <source>
        <dbReference type="ARBA" id="ARBA00022827"/>
    </source>
</evidence>
<dbReference type="PANTHER" id="PTHR42973">
    <property type="entry name" value="BINDING OXIDOREDUCTASE, PUTATIVE (AFU_ORTHOLOGUE AFUA_1G17690)-RELATED"/>
    <property type="match status" value="1"/>
</dbReference>
<accession>A0A9W9FK74</accession>
<evidence type="ECO:0000259" key="6">
    <source>
        <dbReference type="Pfam" id="PF08031"/>
    </source>
</evidence>
<protein>
    <recommendedName>
        <fullName evidence="6">Berberine/berberine-like domain-containing protein</fullName>
    </recommendedName>
</protein>
<dbReference type="Proteomes" id="UP001141434">
    <property type="component" value="Unassembled WGS sequence"/>
</dbReference>
<dbReference type="InterPro" id="IPR036318">
    <property type="entry name" value="FAD-bd_PCMH-like_sf"/>
</dbReference>
<evidence type="ECO:0000313" key="8">
    <source>
        <dbReference type="Proteomes" id="UP001141434"/>
    </source>
</evidence>
<name>A0A9W9FK74_9EURO</name>
<dbReference type="Gene3D" id="3.30.465.10">
    <property type="match status" value="2"/>
</dbReference>
<dbReference type="AlphaFoldDB" id="A0A9W9FK74"/>
<dbReference type="RefSeq" id="XP_056512445.1">
    <property type="nucleotide sequence ID" value="XM_056654418.1"/>
</dbReference>
<organism evidence="7 8">
    <name type="scientific">Penicillium alfredii</name>
    <dbReference type="NCBI Taxonomy" id="1506179"/>
    <lineage>
        <taxon>Eukaryota</taxon>
        <taxon>Fungi</taxon>
        <taxon>Dikarya</taxon>
        <taxon>Ascomycota</taxon>
        <taxon>Pezizomycotina</taxon>
        <taxon>Eurotiomycetes</taxon>
        <taxon>Eurotiomycetidae</taxon>
        <taxon>Eurotiales</taxon>
        <taxon>Aspergillaceae</taxon>
        <taxon>Penicillium</taxon>
    </lineage>
</organism>
<dbReference type="GeneID" id="81393586"/>
<evidence type="ECO:0000313" key="7">
    <source>
        <dbReference type="EMBL" id="KAJ5101614.1"/>
    </source>
</evidence>
<keyword evidence="8" id="KW-1185">Reference proteome</keyword>
<dbReference type="InterPro" id="IPR012951">
    <property type="entry name" value="BBE"/>
</dbReference>
<evidence type="ECO:0000256" key="5">
    <source>
        <dbReference type="ARBA" id="ARBA00023002"/>
    </source>
</evidence>
<evidence type="ECO:0000256" key="3">
    <source>
        <dbReference type="ARBA" id="ARBA00022630"/>
    </source>
</evidence>
<keyword evidence="3" id="KW-0285">Flavoprotein</keyword>
<comment type="similarity">
    <text evidence="2">Belongs to the oxygen-dependent FAD-linked oxidoreductase family.</text>
</comment>
<dbReference type="InterPro" id="IPR050416">
    <property type="entry name" value="FAD-linked_Oxidoreductase"/>
</dbReference>
<evidence type="ECO:0000256" key="2">
    <source>
        <dbReference type="ARBA" id="ARBA00005466"/>
    </source>
</evidence>
<dbReference type="EMBL" id="JAPMSZ010000005">
    <property type="protein sequence ID" value="KAJ5101614.1"/>
    <property type="molecule type" value="Genomic_DNA"/>
</dbReference>
<feature type="domain" description="Berberine/berberine-like" evidence="6">
    <location>
        <begin position="307"/>
        <end position="344"/>
    </location>
</feature>
<reference evidence="7" key="2">
    <citation type="journal article" date="2023" name="IMA Fungus">
        <title>Comparative genomic study of the Penicillium genus elucidates a diverse pangenome and 15 lateral gene transfer events.</title>
        <authorList>
            <person name="Petersen C."/>
            <person name="Sorensen T."/>
            <person name="Nielsen M.R."/>
            <person name="Sondergaard T.E."/>
            <person name="Sorensen J.L."/>
            <person name="Fitzpatrick D.A."/>
            <person name="Frisvad J.C."/>
            <person name="Nielsen K.L."/>
        </authorList>
    </citation>
    <scope>NUCLEOTIDE SEQUENCE</scope>
    <source>
        <strain evidence="7">IBT 34128</strain>
    </source>
</reference>
<proteinExistence type="inferred from homology"/>
<sequence>MGSPISTISHQKNERRSQKLNLVKTVGAIGGYLQGGGHGPASHEFGLGADQVLEYQIVLALGEHVTANACQHKDLFIALRGGGGGTYGIVTSATVKAFPERPALGHVLDIDALNARGTAQLLNATANVMASVPALVDEGFSGTAVLLKKEWENAVNKAKDTMNHHVVNDLIRYNGSSLFIISKFQVWDSFFAWSMMTSWFIDKHSPVSKKDKLPNLLKNITLDHDTHGEQIVSQYALLLNLVARGKVLEPQPMTAVNPSWRKTYLVAQQTDMWPDNAGYEEIHRFQNEVMAKKLKALKEFAPDMGTYGNEADPYDPDWKEDWWGDKYHYLQSVKKKYDPEDVFWCWRCVGNDAWAEITGGAVYGRLCQTKLSD</sequence>
<dbReference type="SUPFAM" id="SSF56176">
    <property type="entry name" value="FAD-binding/transporter-associated domain-like"/>
    <property type="match status" value="1"/>
</dbReference>
<gene>
    <name evidence="7" type="ORF">NUU61_003836</name>
</gene>
<comment type="caution">
    <text evidence="7">The sequence shown here is derived from an EMBL/GenBank/DDBJ whole genome shotgun (WGS) entry which is preliminary data.</text>
</comment>
<dbReference type="OrthoDB" id="9983560at2759"/>
<keyword evidence="5" id="KW-0560">Oxidoreductase</keyword>
<dbReference type="PANTHER" id="PTHR42973:SF39">
    <property type="entry name" value="FAD-BINDING PCMH-TYPE DOMAIN-CONTAINING PROTEIN"/>
    <property type="match status" value="1"/>
</dbReference>
<comment type="cofactor">
    <cofactor evidence="1">
        <name>FAD</name>
        <dbReference type="ChEBI" id="CHEBI:57692"/>
    </cofactor>
</comment>
<reference evidence="7" key="1">
    <citation type="submission" date="2022-11" db="EMBL/GenBank/DDBJ databases">
        <authorList>
            <person name="Petersen C."/>
        </authorList>
    </citation>
    <scope>NUCLEOTIDE SEQUENCE</scope>
    <source>
        <strain evidence="7">IBT 34128</strain>
    </source>
</reference>
<dbReference type="GO" id="GO:0050660">
    <property type="term" value="F:flavin adenine dinucleotide binding"/>
    <property type="evidence" value="ECO:0007669"/>
    <property type="project" value="InterPro"/>
</dbReference>
<dbReference type="GO" id="GO:0016491">
    <property type="term" value="F:oxidoreductase activity"/>
    <property type="evidence" value="ECO:0007669"/>
    <property type="project" value="UniProtKB-KW"/>
</dbReference>
<keyword evidence="4" id="KW-0274">FAD</keyword>
<dbReference type="Pfam" id="PF08031">
    <property type="entry name" value="BBE"/>
    <property type="match status" value="1"/>
</dbReference>
<evidence type="ECO:0000256" key="1">
    <source>
        <dbReference type="ARBA" id="ARBA00001974"/>
    </source>
</evidence>
<dbReference type="InterPro" id="IPR016169">
    <property type="entry name" value="FAD-bd_PCMH_sub2"/>
</dbReference>